<dbReference type="SUPFAM" id="SSF51215">
    <property type="entry name" value="Regulatory protein AraC"/>
    <property type="match status" value="1"/>
</dbReference>
<dbReference type="InterPro" id="IPR018062">
    <property type="entry name" value="HTH_AraC-typ_CS"/>
</dbReference>
<dbReference type="SUPFAM" id="SSF46689">
    <property type="entry name" value="Homeodomain-like"/>
    <property type="match status" value="2"/>
</dbReference>
<dbReference type="InterPro" id="IPR013324">
    <property type="entry name" value="RNA_pol_sigma_r3/r4-like"/>
</dbReference>
<dbReference type="SUPFAM" id="SSF88659">
    <property type="entry name" value="Sigma3 and sigma4 domains of RNA polymerase sigma factors"/>
    <property type="match status" value="1"/>
</dbReference>
<dbReference type="GO" id="GO:0043565">
    <property type="term" value="F:sequence-specific DNA binding"/>
    <property type="evidence" value="ECO:0007669"/>
    <property type="project" value="InterPro"/>
</dbReference>
<dbReference type="PANTHER" id="PTHR43280:SF28">
    <property type="entry name" value="HTH-TYPE TRANSCRIPTIONAL ACTIVATOR RHAS"/>
    <property type="match status" value="1"/>
</dbReference>
<dbReference type="Pfam" id="PF12833">
    <property type="entry name" value="HTH_18"/>
    <property type="match status" value="2"/>
</dbReference>
<dbReference type="PROSITE" id="PS00041">
    <property type="entry name" value="HTH_ARAC_FAMILY_1"/>
    <property type="match status" value="1"/>
</dbReference>
<evidence type="ECO:0000313" key="5">
    <source>
        <dbReference type="EMBL" id="WYJ98981.1"/>
    </source>
</evidence>
<dbReference type="Gene3D" id="1.10.10.60">
    <property type="entry name" value="Homeodomain-like"/>
    <property type="match status" value="4"/>
</dbReference>
<reference evidence="5" key="1">
    <citation type="submission" date="2017-05" db="EMBL/GenBank/DDBJ databases">
        <authorList>
            <consortium name="The Broad Institute Genomics Platform"/>
            <consortium name="The Broad Institute Genomic Center for Infectious Diseases"/>
            <person name="Earl A."/>
            <person name="Manson A."/>
            <person name="Schwartman J."/>
            <person name="Gilmore M."/>
            <person name="Abouelleil A."/>
            <person name="Cao P."/>
            <person name="Chapman S."/>
            <person name="Cusick C."/>
            <person name="Shea T."/>
            <person name="Young S."/>
            <person name="Neafsey D."/>
            <person name="Nusbaum C."/>
            <person name="Birren B."/>
        </authorList>
    </citation>
    <scope>NUCLEOTIDE SEQUENCE</scope>
    <source>
        <strain evidence="5">7F3_DIV0205</strain>
    </source>
</reference>
<evidence type="ECO:0000259" key="4">
    <source>
        <dbReference type="PROSITE" id="PS01124"/>
    </source>
</evidence>
<dbReference type="Proteomes" id="UP000194948">
    <property type="component" value="Chromosome"/>
</dbReference>
<dbReference type="RefSeq" id="WP_086312281.1">
    <property type="nucleotide sequence ID" value="NZ_CP147244.1"/>
</dbReference>
<name>A0AAQ3W529_9ENTE</name>
<keyword evidence="3" id="KW-0804">Transcription</keyword>
<accession>A0AAQ3W529</accession>
<organism evidence="5 6">
    <name type="scientific">Candidatus Enterococcus palustris</name>
    <dbReference type="NCBI Taxonomy" id="1834189"/>
    <lineage>
        <taxon>Bacteria</taxon>
        <taxon>Bacillati</taxon>
        <taxon>Bacillota</taxon>
        <taxon>Bacilli</taxon>
        <taxon>Lactobacillales</taxon>
        <taxon>Enterococcaceae</taxon>
        <taxon>Enterococcus</taxon>
    </lineage>
</organism>
<evidence type="ECO:0000256" key="2">
    <source>
        <dbReference type="ARBA" id="ARBA00023125"/>
    </source>
</evidence>
<dbReference type="InterPro" id="IPR009057">
    <property type="entry name" value="Homeodomain-like_sf"/>
</dbReference>
<gene>
    <name evidence="5" type="ORF">A5821_000057</name>
</gene>
<dbReference type="AlphaFoldDB" id="A0AAQ3W529"/>
<keyword evidence="2" id="KW-0238">DNA-binding</keyword>
<dbReference type="EMBL" id="CP147244">
    <property type="protein sequence ID" value="WYJ98981.1"/>
    <property type="molecule type" value="Genomic_DNA"/>
</dbReference>
<proteinExistence type="predicted"/>
<sequence length="406" mass="48087">MQTSLPYTGTSYYGFELNKADFIVKSESYQTETAKMSRMTVQFFFIKSGSGKIQINNQEYLVRKGSVLWLFSYHVYQFVEIYEEIQVITFDLSLNVLMLSSLTTRSVDQHMNFFEYWDTPALDCEEKDFYYLRTIFTHALKEYEQQERLYDLSLLADLYQVIVWFERTARYHWNREKPIREMSSKILLYLHFHYREDLSLNEVADKFKSTSQTINRGLKKLTGKTFVENLVEVRINNALAMLKFEELDVAFIADFVGYRSVPSFNKQFKAMTGYSPTEVKKIRSTDKKLNSFRFQNSLPFEIYNYIHQHYSEAISLQTAAKYFYSSPTKIDQIVLNEFSMTFNALVEYNRMLFARSLLLSSSRKISEIAEACGYQSIRTFNRNFLAFWGNTPRKYKELLMKKKKLG</sequence>
<dbReference type="InterPro" id="IPR037923">
    <property type="entry name" value="HTH-like"/>
</dbReference>
<reference evidence="5" key="2">
    <citation type="submission" date="2024-03" db="EMBL/GenBank/DDBJ databases">
        <title>The Genome Sequence of Enterococcus sp. DIV0205d.</title>
        <authorList>
            <consortium name="The Broad Institute Genomics Platform"/>
            <consortium name="The Broad Institute Microbial Omics Core"/>
            <consortium name="The Broad Institute Genomic Center for Infectious Diseases"/>
            <person name="Earl A."/>
            <person name="Manson A."/>
            <person name="Gilmore M."/>
            <person name="Schwartman J."/>
            <person name="Shea T."/>
            <person name="Abouelleil A."/>
            <person name="Cao P."/>
            <person name="Chapman S."/>
            <person name="Cusick C."/>
            <person name="Young S."/>
            <person name="Neafsey D."/>
            <person name="Nusbaum C."/>
            <person name="Birren B."/>
        </authorList>
    </citation>
    <scope>NUCLEOTIDE SEQUENCE</scope>
    <source>
        <strain evidence="5">7F3_DIV0205</strain>
    </source>
</reference>
<dbReference type="InterPro" id="IPR018060">
    <property type="entry name" value="HTH_AraC"/>
</dbReference>
<evidence type="ECO:0000256" key="1">
    <source>
        <dbReference type="ARBA" id="ARBA00023015"/>
    </source>
</evidence>
<dbReference type="PANTHER" id="PTHR43280">
    <property type="entry name" value="ARAC-FAMILY TRANSCRIPTIONAL REGULATOR"/>
    <property type="match status" value="1"/>
</dbReference>
<evidence type="ECO:0000256" key="3">
    <source>
        <dbReference type="ARBA" id="ARBA00023163"/>
    </source>
</evidence>
<feature type="domain" description="HTH araC/xylS-type" evidence="4">
    <location>
        <begin position="300"/>
        <end position="398"/>
    </location>
</feature>
<dbReference type="GO" id="GO:0003700">
    <property type="term" value="F:DNA-binding transcription factor activity"/>
    <property type="evidence" value="ECO:0007669"/>
    <property type="project" value="InterPro"/>
</dbReference>
<keyword evidence="1" id="KW-0805">Transcription regulation</keyword>
<keyword evidence="6" id="KW-1185">Reference proteome</keyword>
<protein>
    <recommendedName>
        <fullName evidence="4">HTH araC/xylS-type domain-containing protein</fullName>
    </recommendedName>
</protein>
<evidence type="ECO:0000313" key="6">
    <source>
        <dbReference type="Proteomes" id="UP000194948"/>
    </source>
</evidence>
<feature type="domain" description="HTH araC/xylS-type" evidence="4">
    <location>
        <begin position="184"/>
        <end position="282"/>
    </location>
</feature>
<dbReference type="PROSITE" id="PS01124">
    <property type="entry name" value="HTH_ARAC_FAMILY_2"/>
    <property type="match status" value="2"/>
</dbReference>
<dbReference type="SMART" id="SM00342">
    <property type="entry name" value="HTH_ARAC"/>
    <property type="match status" value="2"/>
</dbReference>